<evidence type="ECO:0000313" key="2">
    <source>
        <dbReference type="EMBL" id="TWF96297.1"/>
    </source>
</evidence>
<dbReference type="EMBL" id="VIWT01000001">
    <property type="protein sequence ID" value="TWF96297.1"/>
    <property type="molecule type" value="Genomic_DNA"/>
</dbReference>
<gene>
    <name evidence="2" type="ORF">FHX73_1161</name>
</gene>
<evidence type="ECO:0008006" key="4">
    <source>
        <dbReference type="Google" id="ProtNLM"/>
    </source>
</evidence>
<keyword evidence="1" id="KW-0732">Signal</keyword>
<proteinExistence type="predicted"/>
<feature type="chain" id="PRO_5021898701" description="Serine protease" evidence="1">
    <location>
        <begin position="33"/>
        <end position="326"/>
    </location>
</feature>
<evidence type="ECO:0000313" key="3">
    <source>
        <dbReference type="Proteomes" id="UP000317940"/>
    </source>
</evidence>
<comment type="caution">
    <text evidence="2">The sequence shown here is derived from an EMBL/GenBank/DDBJ whole genome shotgun (WGS) entry which is preliminary data.</text>
</comment>
<organism evidence="2 3">
    <name type="scientific">Kitasatospora viridis</name>
    <dbReference type="NCBI Taxonomy" id="281105"/>
    <lineage>
        <taxon>Bacteria</taxon>
        <taxon>Bacillati</taxon>
        <taxon>Actinomycetota</taxon>
        <taxon>Actinomycetes</taxon>
        <taxon>Kitasatosporales</taxon>
        <taxon>Streptomycetaceae</taxon>
        <taxon>Kitasatospora</taxon>
    </lineage>
</organism>
<reference evidence="2 3" key="1">
    <citation type="submission" date="2019-06" db="EMBL/GenBank/DDBJ databases">
        <title>Sequencing the genomes of 1000 actinobacteria strains.</title>
        <authorList>
            <person name="Klenk H.-P."/>
        </authorList>
    </citation>
    <scope>NUCLEOTIDE SEQUENCE [LARGE SCALE GENOMIC DNA]</scope>
    <source>
        <strain evidence="2 3">DSM 44826</strain>
    </source>
</reference>
<accession>A0A561UAB8</accession>
<evidence type="ECO:0000256" key="1">
    <source>
        <dbReference type="SAM" id="SignalP"/>
    </source>
</evidence>
<sequence length="326" mass="32247">MRTSKFQRTGLAVAAAAALSLAGLATAGPAGAAAPETAHHMATHAGTAGSTGGNLAYGGGNVVTSPTVYIVYWGSQWGSSSITNDPAGEAALQLSFFQHAYGSGDTWSASQTQYCEGVATGTTSCNGAGTAVGHPAANPVAGTWLDSGVKAPGKPGSSAIAAEAQRAAAHFGVSGDNVQIIVDAPHGVVPQGFKTSYCAWHDHTSVNGADLPYTNMPYVADAGSGCGAGFVATGSSGVNANSEGVTIVGGHEYAETLTDPAPSSGWTDSTGSETGDKCAWVSSGQGASSIIGLNGANFAVQSLWSNNFNGNAGGCVTSYTSATNQN</sequence>
<name>A0A561UAB8_9ACTN</name>
<feature type="signal peptide" evidence="1">
    <location>
        <begin position="1"/>
        <end position="32"/>
    </location>
</feature>
<dbReference type="Proteomes" id="UP000317940">
    <property type="component" value="Unassembled WGS sequence"/>
</dbReference>
<keyword evidence="3" id="KW-1185">Reference proteome</keyword>
<protein>
    <recommendedName>
        <fullName evidence="4">Serine protease</fullName>
    </recommendedName>
</protein>
<dbReference type="OrthoDB" id="111829at2"/>
<dbReference type="RefSeq" id="WP_145902678.1">
    <property type="nucleotide sequence ID" value="NZ_BAAAMZ010000020.1"/>
</dbReference>
<dbReference type="AlphaFoldDB" id="A0A561UAB8"/>